<gene>
    <name evidence="2" type="ORF">NRB20_64470</name>
</gene>
<dbReference type="OrthoDB" id="4549483at2"/>
<keyword evidence="1" id="KW-0732">Signal</keyword>
<organism evidence="2 3">
    <name type="scientific">Nocardia macrotermitis</name>
    <dbReference type="NCBI Taxonomy" id="2585198"/>
    <lineage>
        <taxon>Bacteria</taxon>
        <taxon>Bacillati</taxon>
        <taxon>Actinomycetota</taxon>
        <taxon>Actinomycetes</taxon>
        <taxon>Mycobacteriales</taxon>
        <taxon>Nocardiaceae</taxon>
        <taxon>Nocardia</taxon>
    </lineage>
</organism>
<dbReference type="RefSeq" id="WP_153415076.1">
    <property type="nucleotide sequence ID" value="NZ_WEGK01000018.1"/>
</dbReference>
<name>A0A7K0DCI0_9NOCA</name>
<accession>A0A7K0DCI0</accession>
<sequence length="139" mass="14815">MKFGRIAAGIALAAAALTTVPAVASADDPEFPRNGVIPPGTYHIIRHPSNVVGSPVENCDLQVFVDRIVVVLVCGQSSVTGRQRPVAADETYVTFDGRPFGLDLQDIDPRFGHWIGVPNIAGTQLKAPYPLAGVTLNRR</sequence>
<feature type="signal peptide" evidence="1">
    <location>
        <begin position="1"/>
        <end position="26"/>
    </location>
</feature>
<proteinExistence type="predicted"/>
<evidence type="ECO:0000313" key="2">
    <source>
        <dbReference type="EMBL" id="MQY23319.1"/>
    </source>
</evidence>
<protein>
    <submittedName>
        <fullName evidence="2">Uncharacterized protein</fullName>
    </submittedName>
</protein>
<reference evidence="2 3" key="1">
    <citation type="submission" date="2019-10" db="EMBL/GenBank/DDBJ databases">
        <title>Nocardia macrotermitis sp. nov. and Nocardia aurantia sp. nov., isolated from the gut of fungus growing-termite Macrotermes natalensis.</title>
        <authorList>
            <person name="Benndorf R."/>
            <person name="Schwitalla J."/>
            <person name="Martin K."/>
            <person name="De Beer W."/>
            <person name="Kaster A.-K."/>
            <person name="Vollmers J."/>
            <person name="Poulsen M."/>
            <person name="Beemelmanns C."/>
        </authorList>
    </citation>
    <scope>NUCLEOTIDE SEQUENCE [LARGE SCALE GENOMIC DNA]</scope>
    <source>
        <strain evidence="2 3">RB20</strain>
    </source>
</reference>
<feature type="chain" id="PRO_5029801856" evidence="1">
    <location>
        <begin position="27"/>
        <end position="139"/>
    </location>
</feature>
<evidence type="ECO:0000256" key="1">
    <source>
        <dbReference type="SAM" id="SignalP"/>
    </source>
</evidence>
<evidence type="ECO:0000313" key="3">
    <source>
        <dbReference type="Proteomes" id="UP000438448"/>
    </source>
</evidence>
<dbReference type="AlphaFoldDB" id="A0A7K0DCI0"/>
<keyword evidence="3" id="KW-1185">Reference proteome</keyword>
<comment type="caution">
    <text evidence="2">The sequence shown here is derived from an EMBL/GenBank/DDBJ whole genome shotgun (WGS) entry which is preliminary data.</text>
</comment>
<dbReference type="Proteomes" id="UP000438448">
    <property type="component" value="Unassembled WGS sequence"/>
</dbReference>
<dbReference type="EMBL" id="WEGK01000018">
    <property type="protein sequence ID" value="MQY23319.1"/>
    <property type="molecule type" value="Genomic_DNA"/>
</dbReference>